<proteinExistence type="predicted"/>
<dbReference type="GO" id="GO:0051301">
    <property type="term" value="P:cell division"/>
    <property type="evidence" value="ECO:0007669"/>
    <property type="project" value="UniProtKB-KW"/>
</dbReference>
<dbReference type="Proteomes" id="UP000289821">
    <property type="component" value="Unassembled WGS sequence"/>
</dbReference>
<feature type="domain" description="Cell division protein FtsQ/DivIB C-terminal" evidence="1">
    <location>
        <begin position="111"/>
        <end position="228"/>
    </location>
</feature>
<dbReference type="OrthoDB" id="1466667at2"/>
<keyword evidence="2" id="KW-0131">Cell cycle</keyword>
<gene>
    <name evidence="2" type="ORF">DSM04_10496</name>
</gene>
<keyword evidence="3" id="KW-1185">Reference proteome</keyword>
<evidence type="ECO:0000313" key="2">
    <source>
        <dbReference type="EMBL" id="RXG13991.1"/>
    </source>
</evidence>
<evidence type="ECO:0000259" key="1">
    <source>
        <dbReference type="Pfam" id="PF03799"/>
    </source>
</evidence>
<accession>A0A4Q0NTS9</accession>
<dbReference type="AlphaFoldDB" id="A0A4Q0NTS9"/>
<sequence>MKINWFYIRMIGLVLVTLLLVAFSHRRNAQRTVKDVSVHFEAGANLFITAETVDKLLIQNEKALEGQVKEILDLNKLEELLDSHAMIADADVYLTLDGVVGVTVKQRKPLARVQAQKPFYIDEQGAAMPLSSNYSARVPIIDGLQNDQIDEVYPLLNYIQQDPLLAKQVVGISRNRTGDYSLTPRVLNYKIKLGKVKDLQSKFANYKAFYQKAIKDNSLSAYKIVDLRFDGQVVGTKI</sequence>
<comment type="caution">
    <text evidence="2">The sequence shown here is derived from an EMBL/GenBank/DDBJ whole genome shotgun (WGS) entry which is preliminary data.</text>
</comment>
<reference evidence="2 3" key="1">
    <citation type="submission" date="2018-07" db="EMBL/GenBank/DDBJ databases">
        <title>Leeuwenhoekiella genomics.</title>
        <authorList>
            <person name="Tahon G."/>
            <person name="Willems A."/>
        </authorList>
    </citation>
    <scope>NUCLEOTIDE SEQUENCE [LARGE SCALE GENOMIC DNA]</scope>
    <source>
        <strain evidence="2 3">R-50232</strain>
    </source>
</reference>
<keyword evidence="2" id="KW-0132">Cell division</keyword>
<dbReference type="Pfam" id="PF03799">
    <property type="entry name" value="FtsQ_DivIB_C"/>
    <property type="match status" value="1"/>
</dbReference>
<organism evidence="2 3">
    <name type="scientific">Leeuwenhoekiella aestuarii</name>
    <dbReference type="NCBI Taxonomy" id="2249426"/>
    <lineage>
        <taxon>Bacteria</taxon>
        <taxon>Pseudomonadati</taxon>
        <taxon>Bacteroidota</taxon>
        <taxon>Flavobacteriia</taxon>
        <taxon>Flavobacteriales</taxon>
        <taxon>Flavobacteriaceae</taxon>
        <taxon>Leeuwenhoekiella</taxon>
    </lineage>
</organism>
<protein>
    <submittedName>
        <fullName evidence="2">Cell division protein FtsQ</fullName>
    </submittedName>
</protein>
<dbReference type="RefSeq" id="WP_128761415.1">
    <property type="nucleotide sequence ID" value="NZ_QOVI01000004.1"/>
</dbReference>
<name>A0A4Q0NTS9_9FLAO</name>
<dbReference type="InterPro" id="IPR005548">
    <property type="entry name" value="Cell_div_FtsQ/DivIB_C"/>
</dbReference>
<dbReference type="EMBL" id="QOVI01000004">
    <property type="protein sequence ID" value="RXG13991.1"/>
    <property type="molecule type" value="Genomic_DNA"/>
</dbReference>
<evidence type="ECO:0000313" key="3">
    <source>
        <dbReference type="Proteomes" id="UP000289821"/>
    </source>
</evidence>